<sequence length="422" mass="45313">MKILLYSMNFAPELAGIGKYSGEMADWLQARGHDVRVIAAPPFFPHWAVFAGHSAWAYRKTEHNGLTVWRAPTWVPAQPRALARVAHLVSFMLSSLPLLLAQARWKPDLVFVVEPPLFCAPAVLCFAKMFGIRSWLHIQDYEVDAAFDLGLLRGARVRRVALSLERWLLTRFDRVSTISAAMIDKARSKGVDEGRLVFFPNWVDISAIHPVPVADGGYRAALGIAPDAVVVLYAGSLGTKQGIELLAEAAGLLAGRPNIHFVICGNGPSRGPLMSACAGLDRVHFLDLQPAERLNELLGMADIHVLPQRADAADLVMPSKLAGMFASGKAVIATAHPGTELGNAVAGRGLVVPPGDAAVLADAIAQLAVSPVLRETLGAAGRAFAQAELDQDAILSRFEQALVRCVADRGTTTPSPLRESQP</sequence>
<proteinExistence type="predicted"/>
<dbReference type="CDD" id="cd03794">
    <property type="entry name" value="GT4_WbuB-like"/>
    <property type="match status" value="1"/>
</dbReference>
<dbReference type="SUPFAM" id="SSF53756">
    <property type="entry name" value="UDP-Glycosyltransferase/glycogen phosphorylase"/>
    <property type="match status" value="1"/>
</dbReference>
<dbReference type="PANTHER" id="PTHR45947">
    <property type="entry name" value="SULFOQUINOVOSYL TRANSFERASE SQD2"/>
    <property type="match status" value="1"/>
</dbReference>
<dbReference type="PANTHER" id="PTHR45947:SF3">
    <property type="entry name" value="SULFOQUINOVOSYL TRANSFERASE SQD2"/>
    <property type="match status" value="1"/>
</dbReference>
<feature type="domain" description="Glycosyltransferase subfamily 4-like N-terminal" evidence="1">
    <location>
        <begin position="16"/>
        <end position="202"/>
    </location>
</feature>
<evidence type="ECO:0000313" key="3">
    <source>
        <dbReference type="Proteomes" id="UP000326780"/>
    </source>
</evidence>
<gene>
    <name evidence="2" type="ORF">GFK26_22020</name>
</gene>
<dbReference type="RefSeq" id="WP_153283857.1">
    <property type="nucleotide sequence ID" value="NZ_CP045644.1"/>
</dbReference>
<evidence type="ECO:0000313" key="2">
    <source>
        <dbReference type="EMBL" id="QFZ85246.1"/>
    </source>
</evidence>
<evidence type="ECO:0000259" key="1">
    <source>
        <dbReference type="Pfam" id="PF13579"/>
    </source>
</evidence>
<accession>A0A5Q0M714</accession>
<dbReference type="GO" id="GO:0016758">
    <property type="term" value="F:hexosyltransferase activity"/>
    <property type="evidence" value="ECO:0007669"/>
    <property type="project" value="TreeGrafter"/>
</dbReference>
<protein>
    <submittedName>
        <fullName evidence="2">WcaI family glycosyltransferase</fullName>
    </submittedName>
</protein>
<dbReference type="Proteomes" id="UP000326780">
    <property type="component" value="Chromosome"/>
</dbReference>
<organism evidence="2 3">
    <name type="scientific">Variovorax paradoxus</name>
    <dbReference type="NCBI Taxonomy" id="34073"/>
    <lineage>
        <taxon>Bacteria</taxon>
        <taxon>Pseudomonadati</taxon>
        <taxon>Pseudomonadota</taxon>
        <taxon>Betaproteobacteria</taxon>
        <taxon>Burkholderiales</taxon>
        <taxon>Comamonadaceae</taxon>
        <taxon>Variovorax</taxon>
    </lineage>
</organism>
<dbReference type="EMBL" id="CP045644">
    <property type="protein sequence ID" value="QFZ85246.1"/>
    <property type="molecule type" value="Genomic_DNA"/>
</dbReference>
<dbReference type="InterPro" id="IPR050194">
    <property type="entry name" value="Glycosyltransferase_grp1"/>
</dbReference>
<dbReference type="NCBIfam" id="NF007640">
    <property type="entry name" value="PRK10307.1"/>
    <property type="match status" value="1"/>
</dbReference>
<dbReference type="Gene3D" id="3.40.50.2000">
    <property type="entry name" value="Glycogen Phosphorylase B"/>
    <property type="match status" value="2"/>
</dbReference>
<dbReference type="Pfam" id="PF13692">
    <property type="entry name" value="Glyco_trans_1_4"/>
    <property type="match status" value="1"/>
</dbReference>
<dbReference type="InterPro" id="IPR028098">
    <property type="entry name" value="Glyco_trans_4-like_N"/>
</dbReference>
<keyword evidence="2" id="KW-0808">Transferase</keyword>
<name>A0A5Q0M714_VARPD</name>
<dbReference type="AlphaFoldDB" id="A0A5Q0M714"/>
<reference evidence="2 3" key="1">
    <citation type="submission" date="2019-10" db="EMBL/GenBank/DDBJ databases">
        <title>Complete genome sequence of Variovorax paradoxus 5C-2.</title>
        <authorList>
            <person name="Gogoleva N.E."/>
            <person name="Balkin A.S."/>
        </authorList>
    </citation>
    <scope>NUCLEOTIDE SEQUENCE [LARGE SCALE GENOMIC DNA]</scope>
    <source>
        <strain evidence="2 3">5C-2</strain>
    </source>
</reference>
<dbReference type="Pfam" id="PF13579">
    <property type="entry name" value="Glyco_trans_4_4"/>
    <property type="match status" value="1"/>
</dbReference>